<dbReference type="OrthoDB" id="2593732at2759"/>
<dbReference type="Proteomes" id="UP001152130">
    <property type="component" value="Unassembled WGS sequence"/>
</dbReference>
<dbReference type="PANTHER" id="PTHR36206">
    <property type="entry name" value="ASPERCRYPTIN BIOSYNTHESIS CLUSTER-SPECIFIC TRANSCRIPTION REGULATOR ATNN-RELATED"/>
    <property type="match status" value="1"/>
</dbReference>
<keyword evidence="4" id="KW-0238">DNA-binding</keyword>
<evidence type="ECO:0000313" key="8">
    <source>
        <dbReference type="Proteomes" id="UP001152130"/>
    </source>
</evidence>
<dbReference type="PANTHER" id="PTHR36206:SF16">
    <property type="entry name" value="TRANSCRIPTION FACTOR DOMAIN-CONTAINING PROTEIN-RELATED"/>
    <property type="match status" value="1"/>
</dbReference>
<keyword evidence="2" id="KW-0862">Zinc</keyword>
<protein>
    <recommendedName>
        <fullName evidence="9">C6 zinc finger domain protein</fullName>
    </recommendedName>
</protein>
<reference evidence="7" key="1">
    <citation type="submission" date="2022-10" db="EMBL/GenBank/DDBJ databases">
        <title>Fusarium specimens isolated from Avocado Roots.</title>
        <authorList>
            <person name="Stajich J."/>
            <person name="Roper C."/>
            <person name="Heimlech-Rivalta G."/>
        </authorList>
    </citation>
    <scope>NUCLEOTIDE SEQUENCE</scope>
    <source>
        <strain evidence="7">CF00143</strain>
    </source>
</reference>
<comment type="caution">
    <text evidence="7">The sequence shown here is derived from an EMBL/GenBank/DDBJ whole genome shotgun (WGS) entry which is preliminary data.</text>
</comment>
<dbReference type="EMBL" id="JAPDHF010000003">
    <property type="protein sequence ID" value="KAJ4020447.1"/>
    <property type="molecule type" value="Genomic_DNA"/>
</dbReference>
<evidence type="ECO:0000256" key="3">
    <source>
        <dbReference type="ARBA" id="ARBA00023015"/>
    </source>
</evidence>
<accession>A0A9W8PX06</accession>
<keyword evidence="3" id="KW-0805">Transcription regulation</keyword>
<evidence type="ECO:0000256" key="6">
    <source>
        <dbReference type="ARBA" id="ARBA00023242"/>
    </source>
</evidence>
<keyword evidence="5" id="KW-0804">Transcription</keyword>
<keyword evidence="6" id="KW-0539">Nucleus</keyword>
<dbReference type="GO" id="GO:0003677">
    <property type="term" value="F:DNA binding"/>
    <property type="evidence" value="ECO:0007669"/>
    <property type="project" value="UniProtKB-KW"/>
</dbReference>
<dbReference type="AlphaFoldDB" id="A0A9W8PX06"/>
<evidence type="ECO:0000313" key="7">
    <source>
        <dbReference type="EMBL" id="KAJ4020447.1"/>
    </source>
</evidence>
<evidence type="ECO:0000256" key="1">
    <source>
        <dbReference type="ARBA" id="ARBA00022723"/>
    </source>
</evidence>
<dbReference type="GO" id="GO:0046872">
    <property type="term" value="F:metal ion binding"/>
    <property type="evidence" value="ECO:0007669"/>
    <property type="project" value="UniProtKB-KW"/>
</dbReference>
<proteinExistence type="predicted"/>
<gene>
    <name evidence="7" type="ORF">NW766_001931</name>
</gene>
<organism evidence="7 8">
    <name type="scientific">Fusarium irregulare</name>
    <dbReference type="NCBI Taxonomy" id="2494466"/>
    <lineage>
        <taxon>Eukaryota</taxon>
        <taxon>Fungi</taxon>
        <taxon>Dikarya</taxon>
        <taxon>Ascomycota</taxon>
        <taxon>Pezizomycotina</taxon>
        <taxon>Sordariomycetes</taxon>
        <taxon>Hypocreomycetidae</taxon>
        <taxon>Hypocreales</taxon>
        <taxon>Nectriaceae</taxon>
        <taxon>Fusarium</taxon>
        <taxon>Fusarium incarnatum-equiseti species complex</taxon>
    </lineage>
</organism>
<name>A0A9W8PX06_9HYPO</name>
<keyword evidence="1" id="KW-0479">Metal-binding</keyword>
<sequence length="408" mass="46548">MTHAEPAARHAVLAISQLFEDFEYSNPETDRFAIMHYNKAIHQLVQGPPASVDTVLLVCILFICVEFLRGNRAAAITHARHGLHLLNSAGHNSRLTNTYHQISVLPTFLMDESVGCPLEKSTKEGGDFIFSSTNEAQHAMDDLCFRGVRVIRAGSPYRLETPFEDPPQEVYDAQANVLRDLASWKKAFDKLQCTRPPAVREDSAALALMARHYSIRMFVRECLIKDEMCFDDNKDEFLATLTWARKTAEILETQRKRPTRFIFETGFNTMLHVMVYKCRYLPLRLEGLALMRRLSSERESLWDTTVVYSLSRRIVEVEHGIDLSGDYDANDATLPPSSKRIKGFSFWGKREALVWDASSRKTIDFIMESPDGGCMLRNEWLTRQTDKSDWQPTVTRGCPRGQGTYLPV</sequence>
<dbReference type="InterPro" id="IPR052360">
    <property type="entry name" value="Transcr_Regulatory_Proteins"/>
</dbReference>
<keyword evidence="8" id="KW-1185">Reference proteome</keyword>
<evidence type="ECO:0000256" key="5">
    <source>
        <dbReference type="ARBA" id="ARBA00023163"/>
    </source>
</evidence>
<evidence type="ECO:0008006" key="9">
    <source>
        <dbReference type="Google" id="ProtNLM"/>
    </source>
</evidence>
<evidence type="ECO:0000256" key="4">
    <source>
        <dbReference type="ARBA" id="ARBA00023125"/>
    </source>
</evidence>
<evidence type="ECO:0000256" key="2">
    <source>
        <dbReference type="ARBA" id="ARBA00022833"/>
    </source>
</evidence>